<dbReference type="EMBL" id="QWET01000020">
    <property type="protein sequence ID" value="RIH63488.1"/>
    <property type="molecule type" value="Genomic_DNA"/>
</dbReference>
<dbReference type="Gene3D" id="3.40.50.720">
    <property type="entry name" value="NAD(P)-binding Rossmann-like Domain"/>
    <property type="match status" value="1"/>
</dbReference>
<evidence type="ECO:0000256" key="2">
    <source>
        <dbReference type="ARBA" id="ARBA00023002"/>
    </source>
</evidence>
<dbReference type="PANTHER" id="PTHR43008:SF8">
    <property type="entry name" value="BENZIL REDUCTASE ((S)-BENZOIN FORMING) IRC24"/>
    <property type="match status" value="1"/>
</dbReference>
<dbReference type="SUPFAM" id="SSF51735">
    <property type="entry name" value="NAD(P)-binding Rossmann-fold domains"/>
    <property type="match status" value="1"/>
</dbReference>
<dbReference type="PRINTS" id="PR00081">
    <property type="entry name" value="GDHRDH"/>
</dbReference>
<dbReference type="InterPro" id="IPR002347">
    <property type="entry name" value="SDR_fam"/>
</dbReference>
<evidence type="ECO:0000313" key="4">
    <source>
        <dbReference type="Proteomes" id="UP000266441"/>
    </source>
</evidence>
<dbReference type="Pfam" id="PF00106">
    <property type="entry name" value="adh_short"/>
    <property type="match status" value="1"/>
</dbReference>
<comment type="caution">
    <text evidence="3">The sequence shown here is derived from an EMBL/GenBank/DDBJ whole genome shotgun (WGS) entry which is preliminary data.</text>
</comment>
<accession>A0A399CWY0</accession>
<organism evidence="3 4">
    <name type="scientific">Mariniphaga sediminis</name>
    <dbReference type="NCBI Taxonomy" id="1628158"/>
    <lineage>
        <taxon>Bacteria</taxon>
        <taxon>Pseudomonadati</taxon>
        <taxon>Bacteroidota</taxon>
        <taxon>Bacteroidia</taxon>
        <taxon>Marinilabiliales</taxon>
        <taxon>Prolixibacteraceae</taxon>
        <taxon>Mariniphaga</taxon>
    </lineage>
</organism>
<gene>
    <name evidence="3" type="ORF">D1164_19635</name>
</gene>
<evidence type="ECO:0000256" key="1">
    <source>
        <dbReference type="ARBA" id="ARBA00006484"/>
    </source>
</evidence>
<comment type="similarity">
    <text evidence="1">Belongs to the short-chain dehydrogenases/reductases (SDR) family.</text>
</comment>
<dbReference type="GO" id="GO:0050664">
    <property type="term" value="F:oxidoreductase activity, acting on NAD(P)H, oxygen as acceptor"/>
    <property type="evidence" value="ECO:0007669"/>
    <property type="project" value="TreeGrafter"/>
</dbReference>
<name>A0A399CWY0_9BACT</name>
<keyword evidence="2" id="KW-0560">Oxidoreductase</keyword>
<dbReference type="InterPro" id="IPR036291">
    <property type="entry name" value="NAD(P)-bd_dom_sf"/>
</dbReference>
<sequence length="236" mass="25978">MNIFITGTSSGLGFGLAKHYLENRHSVFGISRKINPDLNAFPNFDFLVQDISNFNEVETNLFSFLKEVENLDLVILNAGILNGIKDLKDTSLEEIKKVMDVNVWANKILIDTLFNSVKKIGQVVAVSSGASVSGARGWNAYSISKAALNMLISLYAKEFTETHFCALAPGLVDTGMQDYIYSLEDNEKYPVVQRLKQAKGTPGMPTPGEAAVLFSSAIEMAKKEESGIFLDVRKLK</sequence>
<dbReference type="Proteomes" id="UP000266441">
    <property type="component" value="Unassembled WGS sequence"/>
</dbReference>
<dbReference type="PANTHER" id="PTHR43008">
    <property type="entry name" value="BENZIL REDUCTASE"/>
    <property type="match status" value="1"/>
</dbReference>
<keyword evidence="4" id="KW-1185">Reference proteome</keyword>
<protein>
    <submittedName>
        <fullName evidence="3">SDR family NAD(P)-dependent oxidoreductase</fullName>
    </submittedName>
</protein>
<dbReference type="PROSITE" id="PS00061">
    <property type="entry name" value="ADH_SHORT"/>
    <property type="match status" value="1"/>
</dbReference>
<proteinExistence type="inferred from homology"/>
<dbReference type="OrthoDB" id="822355at2"/>
<dbReference type="RefSeq" id="WP_119351605.1">
    <property type="nucleotide sequence ID" value="NZ_JBFHKJ010000041.1"/>
</dbReference>
<evidence type="ECO:0000313" key="3">
    <source>
        <dbReference type="EMBL" id="RIH63488.1"/>
    </source>
</evidence>
<reference evidence="3 4" key="1">
    <citation type="journal article" date="2015" name="Int. J. Syst. Evol. Microbiol.">
        <title>Mariniphaga sediminis sp. nov., isolated from coastal sediment.</title>
        <authorList>
            <person name="Wang F.Q."/>
            <person name="Shen Q.Y."/>
            <person name="Chen G.J."/>
            <person name="Du Z.J."/>
        </authorList>
    </citation>
    <scope>NUCLEOTIDE SEQUENCE [LARGE SCALE GENOMIC DNA]</scope>
    <source>
        <strain evidence="3 4">SY21</strain>
    </source>
</reference>
<dbReference type="AlphaFoldDB" id="A0A399CWY0"/>
<dbReference type="InterPro" id="IPR020904">
    <property type="entry name" value="Sc_DH/Rdtase_CS"/>
</dbReference>